<gene>
    <name evidence="1" type="ORF">J2W55_003449</name>
</gene>
<reference evidence="1 2" key="1">
    <citation type="submission" date="2023-07" db="EMBL/GenBank/DDBJ databases">
        <title>Sorghum-associated microbial communities from plants grown in Nebraska, USA.</title>
        <authorList>
            <person name="Schachtman D."/>
        </authorList>
    </citation>
    <scope>NUCLEOTIDE SEQUENCE [LARGE SCALE GENOMIC DNA]</scope>
    <source>
        <strain evidence="1 2">3262</strain>
    </source>
</reference>
<evidence type="ECO:0000313" key="2">
    <source>
        <dbReference type="Proteomes" id="UP001247620"/>
    </source>
</evidence>
<evidence type="ECO:0000313" key="1">
    <source>
        <dbReference type="EMBL" id="MDR6943596.1"/>
    </source>
</evidence>
<dbReference type="InterPro" id="IPR009097">
    <property type="entry name" value="Cyclic_Pdiesterase"/>
</dbReference>
<dbReference type="GO" id="GO:0016874">
    <property type="term" value="F:ligase activity"/>
    <property type="evidence" value="ECO:0007669"/>
    <property type="project" value="UniProtKB-KW"/>
</dbReference>
<dbReference type="EMBL" id="JAVDUU010000003">
    <property type="protein sequence ID" value="MDR6943596.1"/>
    <property type="molecule type" value="Genomic_DNA"/>
</dbReference>
<keyword evidence="1" id="KW-0436">Ligase</keyword>
<dbReference type="Proteomes" id="UP001247620">
    <property type="component" value="Unassembled WGS sequence"/>
</dbReference>
<dbReference type="Gene3D" id="3.90.1140.10">
    <property type="entry name" value="Cyclic phosphodiesterase"/>
    <property type="match status" value="1"/>
</dbReference>
<sequence length="196" mass="22776">MNNSDFLTVIAVPEHVNEKIRSFKSACVKHIGKFPGMHAEAHISIEIITDKVDQVTRKPLLLTPFYEMVSFKIKTIPRHDLKIRGFDFFTHGSNFRTIYAAIELDKKTGEWFDNIKTALRMRSRRLNPHITIAGRVSTETFNILWPRFQKLEYNDTFEADCLTILEKESDNKHDRYKVHKKIPFGKKAALSHAGFN</sequence>
<dbReference type="SUPFAM" id="SSF55144">
    <property type="entry name" value="LigT-like"/>
    <property type="match status" value="1"/>
</dbReference>
<comment type="caution">
    <text evidence="1">The sequence shown here is derived from an EMBL/GenBank/DDBJ whole genome shotgun (WGS) entry which is preliminary data.</text>
</comment>
<dbReference type="RefSeq" id="WP_310098132.1">
    <property type="nucleotide sequence ID" value="NZ_JAVDUU010000003.1"/>
</dbReference>
<proteinExistence type="predicted"/>
<organism evidence="1 2">
    <name type="scientific">Mucilaginibacter pocheonensis</name>
    <dbReference type="NCBI Taxonomy" id="398050"/>
    <lineage>
        <taxon>Bacteria</taxon>
        <taxon>Pseudomonadati</taxon>
        <taxon>Bacteroidota</taxon>
        <taxon>Sphingobacteriia</taxon>
        <taxon>Sphingobacteriales</taxon>
        <taxon>Sphingobacteriaceae</taxon>
        <taxon>Mucilaginibacter</taxon>
    </lineage>
</organism>
<keyword evidence="2" id="KW-1185">Reference proteome</keyword>
<protein>
    <submittedName>
        <fullName evidence="1">2'-5' RNA ligase</fullName>
    </submittedName>
</protein>
<accession>A0ABU1TDW7</accession>
<name>A0ABU1TDW7_9SPHI</name>